<dbReference type="SUPFAM" id="SSF48371">
    <property type="entry name" value="ARM repeat"/>
    <property type="match status" value="1"/>
</dbReference>
<comment type="similarity">
    <text evidence="1">Belongs to the protein kinase superfamily.</text>
</comment>
<organism evidence="5 6">
    <name type="scientific">Limulus polyphemus</name>
    <name type="common">Atlantic horseshoe crab</name>
    <dbReference type="NCBI Taxonomy" id="6850"/>
    <lineage>
        <taxon>Eukaryota</taxon>
        <taxon>Metazoa</taxon>
        <taxon>Ecdysozoa</taxon>
        <taxon>Arthropoda</taxon>
        <taxon>Chelicerata</taxon>
        <taxon>Merostomata</taxon>
        <taxon>Xiphosura</taxon>
        <taxon>Limulidae</taxon>
        <taxon>Limulus</taxon>
    </lineage>
</organism>
<dbReference type="Gene3D" id="1.10.510.10">
    <property type="entry name" value="Transferase(Phosphotransferase) domain 1"/>
    <property type="match status" value="1"/>
</dbReference>
<protein>
    <submittedName>
        <fullName evidence="6">SCY1-like protein 2 isoform X2</fullName>
    </submittedName>
</protein>
<dbReference type="CDD" id="cd14011">
    <property type="entry name" value="PK_SCY1_like"/>
    <property type="match status" value="1"/>
</dbReference>
<dbReference type="Gene3D" id="3.30.200.20">
    <property type="entry name" value="Phosphorylase Kinase, domain 1"/>
    <property type="match status" value="1"/>
</dbReference>
<evidence type="ECO:0000256" key="3">
    <source>
        <dbReference type="SAM" id="MobiDB-lite"/>
    </source>
</evidence>
<dbReference type="InterPro" id="IPR011009">
    <property type="entry name" value="Kinase-like_dom_sf"/>
</dbReference>
<dbReference type="SUPFAM" id="SSF56112">
    <property type="entry name" value="Protein kinase-like (PK-like)"/>
    <property type="match status" value="1"/>
</dbReference>
<dbReference type="Gene3D" id="1.25.10.10">
    <property type="entry name" value="Leucine-rich Repeat Variant"/>
    <property type="match status" value="1"/>
</dbReference>
<feature type="coiled-coil region" evidence="2">
    <location>
        <begin position="685"/>
        <end position="712"/>
    </location>
</feature>
<dbReference type="GeneID" id="106470581"/>
<dbReference type="InterPro" id="IPR051177">
    <property type="entry name" value="CIK-Related_Protein"/>
</dbReference>
<reference evidence="6" key="1">
    <citation type="submission" date="2025-08" db="UniProtKB">
        <authorList>
            <consortium name="RefSeq"/>
        </authorList>
    </citation>
    <scope>IDENTIFICATION</scope>
    <source>
        <tissue evidence="6">Muscle</tissue>
    </source>
</reference>
<feature type="compositionally biased region" description="Low complexity" evidence="3">
    <location>
        <begin position="754"/>
        <end position="768"/>
    </location>
</feature>
<dbReference type="SMART" id="SM00220">
    <property type="entry name" value="S_TKc"/>
    <property type="match status" value="1"/>
</dbReference>
<evidence type="ECO:0000259" key="4">
    <source>
        <dbReference type="PROSITE" id="PS50011"/>
    </source>
</evidence>
<accession>A0ABM1TG94</accession>
<dbReference type="InterPro" id="IPR011989">
    <property type="entry name" value="ARM-like"/>
</dbReference>
<evidence type="ECO:0000313" key="5">
    <source>
        <dbReference type="Proteomes" id="UP000694941"/>
    </source>
</evidence>
<sequence>MEVFNKIRNTVSNLGAVLPGNPVTREFEVERHIASAGPGLLWKIFQGYKRSTKQEAAVFVLEKKQLERYSKRDRDVILDILKKGVAQLTRLRHPSILTVQHPLEESRESLAFATEPVFASLANLLGNNENMPVPPPPDLKDFKLFEVEIKYGLLQIGEGLVFLHNDVKMMHRNICPTSVIINKSGAWKIAGFDFSVSCSNPNDPQPEFPFYELEADLPPAAQPNLDYVAPEYVLTLKCDTASDMFSLGMMVYAVFNNGSPIYNNCGNLSTLKKHAKKLQQLSASVFSCFPSEAKEHFKMLLNATAEVRPDAHQFSKFQFFEDVGVKTLQYLDSLYQWDNLQKSHFFKGLPQVLAQMPKRVALQRVLPCLVKEYVNPEMVPFVLPNVLLIAEQVSKEEFRHNILPDLIPVFKLQEPVQILLIFMQKMELLLTKCPPEDIRNHVLPMVYRSLESDAQQIQELCLNVIPNFAGLIEYSAMKNALIPHIKKLCLTTSYLSVRVNCLVCLGKLLEHLDKWLVLDDILPVLPQIPSKEPAVLMGILGIYKLAMTHKKLGITKDVMATKVIPFLMPLTIENGLTLNQFNAIISVVKDMINKVETEHRGKLEQLNSIRQEQSSTLEMTQVHPIKQGEIFSDLDSNKSKDANSLGDMFQGLGLDSYVNKSPASKASVTSQFSSVSTTASNTSQLRKVELSLEEKQQLAQQQEQQLRFKMQAPIIPENKPLSTSNPAKPRNLTNSLLDTNLTSLGLSPGSTGPLQLSSSQNSLSPLAQSSTGLMSNAINQTSFRGHTNTNTLNSWPAFSQPLLGAQATTFQPQSSNLSSLDNLLIPGISSSRLKPPLNQISSGPQSLPVSVFPSFQPQRMAVNQPLISHSQPHQGTGSQSIMGTNMQQKQMSSISQSCAKDELDDFFS</sequence>
<dbReference type="Pfam" id="PF00069">
    <property type="entry name" value="Pkinase"/>
    <property type="match status" value="1"/>
</dbReference>
<evidence type="ECO:0000256" key="2">
    <source>
        <dbReference type="SAM" id="Coils"/>
    </source>
</evidence>
<keyword evidence="2" id="KW-0175">Coiled coil</keyword>
<feature type="region of interest" description="Disordered" evidence="3">
    <location>
        <begin position="748"/>
        <end position="768"/>
    </location>
</feature>
<dbReference type="PANTHER" id="PTHR12984">
    <property type="entry name" value="SCY1-RELATED S/T PROTEIN KINASE-LIKE"/>
    <property type="match status" value="1"/>
</dbReference>
<evidence type="ECO:0000313" key="6">
    <source>
        <dbReference type="RefSeq" id="XP_022254900.1"/>
    </source>
</evidence>
<dbReference type="PROSITE" id="PS50011">
    <property type="entry name" value="PROTEIN_KINASE_DOM"/>
    <property type="match status" value="1"/>
</dbReference>
<keyword evidence="5" id="KW-1185">Reference proteome</keyword>
<feature type="compositionally biased region" description="Low complexity" evidence="3">
    <location>
        <begin position="886"/>
        <end position="897"/>
    </location>
</feature>
<evidence type="ECO:0000256" key="1">
    <source>
        <dbReference type="ARBA" id="ARBA00038349"/>
    </source>
</evidence>
<dbReference type="Proteomes" id="UP000694941">
    <property type="component" value="Unplaced"/>
</dbReference>
<feature type="region of interest" description="Disordered" evidence="3">
    <location>
        <begin position="868"/>
        <end position="908"/>
    </location>
</feature>
<feature type="compositionally biased region" description="Polar residues" evidence="3">
    <location>
        <begin position="868"/>
        <end position="885"/>
    </location>
</feature>
<name>A0ABM1TG94_LIMPO</name>
<dbReference type="InterPro" id="IPR016024">
    <property type="entry name" value="ARM-type_fold"/>
</dbReference>
<feature type="domain" description="Protein kinase" evidence="4">
    <location>
        <begin position="30"/>
        <end position="320"/>
    </location>
</feature>
<proteinExistence type="inferred from homology"/>
<dbReference type="InterPro" id="IPR000719">
    <property type="entry name" value="Prot_kinase_dom"/>
</dbReference>
<gene>
    <name evidence="6" type="primary">LOC106470581</name>
</gene>
<dbReference type="RefSeq" id="XP_022254900.1">
    <property type="nucleotide sequence ID" value="XM_022399192.1"/>
</dbReference>
<dbReference type="PANTHER" id="PTHR12984:SF6">
    <property type="entry name" value="SCY1-LIKE PROTEIN 2"/>
    <property type="match status" value="1"/>
</dbReference>